<dbReference type="InterPro" id="IPR032942">
    <property type="entry name" value="BPI/LBP/Plunc"/>
</dbReference>
<dbReference type="Pfam" id="PF02886">
    <property type="entry name" value="LBP_BPI_CETP_C"/>
    <property type="match status" value="1"/>
</dbReference>
<dbReference type="InterPro" id="IPR001124">
    <property type="entry name" value="Lipid-bd_serum_glycop_C"/>
</dbReference>
<keyword evidence="14" id="KW-1185">Reference proteome</keyword>
<dbReference type="Pfam" id="PF01273">
    <property type="entry name" value="LBP_BPI_CETP"/>
    <property type="match status" value="1"/>
</dbReference>
<feature type="chain" id="PRO_5034115473" description="Bactericidal permeability-increasing protein" evidence="10">
    <location>
        <begin position="43"/>
        <end position="614"/>
    </location>
</feature>
<evidence type="ECO:0000313" key="14">
    <source>
        <dbReference type="Proteomes" id="UP000694408"/>
    </source>
</evidence>
<keyword evidence="9" id="KW-0964">Secreted</keyword>
<keyword evidence="7 9" id="KW-1015">Disulfide bond</keyword>
<keyword evidence="4 9" id="KW-0399">Innate immunity</keyword>
<evidence type="ECO:0000256" key="6">
    <source>
        <dbReference type="ARBA" id="ARBA00023022"/>
    </source>
</evidence>
<proteinExistence type="inferred from homology"/>
<keyword evidence="6 9" id="KW-0044">Antibiotic</keyword>
<sequence length="614" mass="66465">MAGAAGPMAGAAVWGTAPTGHASRSQPVWLCFLLLLPTCVSATTTSPGIKVWLTQRTLEFGRRFGLELLQSMLQKEHELNLTGSYNTLLGTLTYAVPRIRIHELQMNESTLDFAEDVGLRLTVQRARVQLSADWAAQLGAVQDSGSVQLGMQDVAMAAVLGVSEDGGGHPTVWSAGCDTHGTDLHMEFHRGYSWLYNLLAPLLQRTLRQQLNKQLCLMLQRGIDRLDTALKHMKVSTQLDTIAAIDHSLLAPPAFTEEYGDIALKGEIFRVGTYQQRPPALPVALPVALPMALPVALPTALPTTPPMAHEPTLLLAVTEFVANSAAFTYFSAGALRRIISSDMVPRRFPLQLSTKSMGIFSPQLQELYPDQPMELHLWARQQPLLSCHPDALHGTLLGSAEAFVVLPNATRAPAFLLHIDANVTGKPTITRNRLGGTVRLTGLHITQVASNVGPVEVKRLETLLKFSLWLFGVPRANSKCRPRAVPPSSHSCTRAIPCYGFVSPQSGSRLASPCPSRMASACSDPGSLCTRWVPPLSPFPGVPHIPHVPHVPFLTLTPYRASCSSPRTCSTSRETPAPWEPASRVPITVPVPPCPRGCHIGSHSPYPGQGLKGR</sequence>
<feature type="domain" description="Lipid-binding serum glycoprotein C-terminal" evidence="12">
    <location>
        <begin position="307"/>
        <end position="513"/>
    </location>
</feature>
<evidence type="ECO:0000256" key="5">
    <source>
        <dbReference type="ARBA" id="ARBA00022859"/>
    </source>
</evidence>
<keyword evidence="9 10" id="KW-0732">Signal</keyword>
<evidence type="ECO:0000256" key="2">
    <source>
        <dbReference type="ARBA" id="ARBA00017827"/>
    </source>
</evidence>
<keyword evidence="5 9" id="KW-0391">Immunity</keyword>
<dbReference type="GO" id="GO:0005615">
    <property type="term" value="C:extracellular space"/>
    <property type="evidence" value="ECO:0007669"/>
    <property type="project" value="UniProtKB-UniRule"/>
</dbReference>
<dbReference type="Gene3D" id="3.15.20.10">
    <property type="entry name" value="Bactericidal permeability-increasing protein, domain 2"/>
    <property type="match status" value="1"/>
</dbReference>
<feature type="domain" description="Lipid-binding serum glycoprotein N-terminal" evidence="11">
    <location>
        <begin position="53"/>
        <end position="273"/>
    </location>
</feature>
<organism evidence="13 14">
    <name type="scientific">Junco hyemalis</name>
    <name type="common">Dark-eyed junco</name>
    <dbReference type="NCBI Taxonomy" id="40217"/>
    <lineage>
        <taxon>Eukaryota</taxon>
        <taxon>Metazoa</taxon>
        <taxon>Chordata</taxon>
        <taxon>Craniata</taxon>
        <taxon>Vertebrata</taxon>
        <taxon>Euteleostomi</taxon>
        <taxon>Archelosauria</taxon>
        <taxon>Archosauria</taxon>
        <taxon>Dinosauria</taxon>
        <taxon>Saurischia</taxon>
        <taxon>Theropoda</taxon>
        <taxon>Coelurosauria</taxon>
        <taxon>Aves</taxon>
        <taxon>Neognathae</taxon>
        <taxon>Neoaves</taxon>
        <taxon>Telluraves</taxon>
        <taxon>Australaves</taxon>
        <taxon>Passeriformes</taxon>
        <taxon>Passerellidae</taxon>
        <taxon>Junco</taxon>
    </lineage>
</organism>
<dbReference type="PANTHER" id="PTHR10504:SF84">
    <property type="entry name" value="BACTERICIDAL PERMEABILITY-INCREASING PROTEIN"/>
    <property type="match status" value="1"/>
</dbReference>
<comment type="domain">
    <text evidence="9">The N-terminal region may be exposed to the interior of the granule, whereas the C-terminal portion may be embedded in the membrane. During phagocytosis and degranulation, proteases may be released and activated and cleave BPI at the junction of the N- and C-terminal portions of the molecule, providing controlled release of the N-terminal antibacterial fragment when bacteria are ingested.</text>
</comment>
<dbReference type="GO" id="GO:0050829">
    <property type="term" value="P:defense response to Gram-negative bacterium"/>
    <property type="evidence" value="ECO:0007669"/>
    <property type="project" value="UniProtKB-UniRule"/>
</dbReference>
<evidence type="ECO:0000256" key="7">
    <source>
        <dbReference type="ARBA" id="ARBA00023157"/>
    </source>
</evidence>
<dbReference type="SMART" id="SM00328">
    <property type="entry name" value="BPI1"/>
    <property type="match status" value="1"/>
</dbReference>
<evidence type="ECO:0000259" key="11">
    <source>
        <dbReference type="SMART" id="SM00328"/>
    </source>
</evidence>
<keyword evidence="9" id="KW-0325">Glycoprotein</keyword>
<accession>A0A8C5JF89</accession>
<comment type="function">
    <text evidence="9">The cytotoxic action of BPI is limited to many species of Gram-negative bacteria; this specificity may be explained by a strong affinity of the very basic N-terminal half for the negatively charged lipopolysaccharides that are unique to the Gram-negative bacterial outer envelope.</text>
</comment>
<dbReference type="InterPro" id="IPR017943">
    <property type="entry name" value="Bactericidal_perm-incr_a/b_dom"/>
</dbReference>
<dbReference type="GO" id="GO:0045087">
    <property type="term" value="P:innate immune response"/>
    <property type="evidence" value="ECO:0007669"/>
    <property type="project" value="UniProtKB-UniRule"/>
</dbReference>
<dbReference type="Ensembl" id="ENSJHYT00000022140.1">
    <property type="protein sequence ID" value="ENSJHYP00000018343.1"/>
    <property type="gene ID" value="ENSJHYG00000013972.1"/>
</dbReference>
<evidence type="ECO:0000256" key="1">
    <source>
        <dbReference type="ARBA" id="ARBA00007292"/>
    </source>
</evidence>
<protein>
    <recommendedName>
        <fullName evidence="2 9">Bactericidal permeability-increasing protein</fullName>
        <shortName evidence="9">BPI</shortName>
    </recommendedName>
</protein>
<evidence type="ECO:0000256" key="10">
    <source>
        <dbReference type="SAM" id="SignalP"/>
    </source>
</evidence>
<keyword evidence="3 9" id="KW-0929">Antimicrobial</keyword>
<dbReference type="SUPFAM" id="SSF55394">
    <property type="entry name" value="Bactericidal permeability-increasing protein, BPI"/>
    <property type="match status" value="2"/>
</dbReference>
<dbReference type="PANTHER" id="PTHR10504">
    <property type="entry name" value="BACTERICIDAL PERMEABILITY-INCREASING BPI PROTEIN-RELATED"/>
    <property type="match status" value="1"/>
</dbReference>
<evidence type="ECO:0000313" key="13">
    <source>
        <dbReference type="Ensembl" id="ENSJHYP00000018343.1"/>
    </source>
</evidence>
<reference evidence="13" key="2">
    <citation type="submission" date="2025-09" db="UniProtKB">
        <authorList>
            <consortium name="Ensembl"/>
        </authorList>
    </citation>
    <scope>IDENTIFICATION</scope>
</reference>
<comment type="subcellular location">
    <subcellularLocation>
        <location evidence="9">Secreted</location>
    </subcellularLocation>
</comment>
<dbReference type="Gene3D" id="3.15.10.10">
    <property type="entry name" value="Bactericidal permeability-increasing protein, domain 1"/>
    <property type="match status" value="1"/>
</dbReference>
<dbReference type="GO" id="GO:0031663">
    <property type="term" value="P:lipopolysaccharide-mediated signaling pathway"/>
    <property type="evidence" value="ECO:0007669"/>
    <property type="project" value="TreeGrafter"/>
</dbReference>
<reference evidence="13" key="1">
    <citation type="submission" date="2025-08" db="UniProtKB">
        <authorList>
            <consortium name="Ensembl"/>
        </authorList>
    </citation>
    <scope>IDENTIFICATION</scope>
</reference>
<name>A0A8C5JF89_JUNHY</name>
<evidence type="ECO:0000256" key="3">
    <source>
        <dbReference type="ARBA" id="ARBA00022529"/>
    </source>
</evidence>
<dbReference type="AlphaFoldDB" id="A0A8C5JF89"/>
<evidence type="ECO:0000256" key="8">
    <source>
        <dbReference type="ARBA" id="ARBA00025943"/>
    </source>
</evidence>
<comment type="domain">
    <text evidence="9">The N- and C-terminal barrels adopt an identical fold despite having only 13% of conserved residues.</text>
</comment>
<evidence type="ECO:0000256" key="9">
    <source>
        <dbReference type="RuleBase" id="RU369039"/>
    </source>
</evidence>
<evidence type="ECO:0000259" key="12">
    <source>
        <dbReference type="SMART" id="SM00329"/>
    </source>
</evidence>
<dbReference type="SMART" id="SM00329">
    <property type="entry name" value="BPI2"/>
    <property type="match status" value="1"/>
</dbReference>
<dbReference type="GO" id="GO:0001530">
    <property type="term" value="F:lipopolysaccharide binding"/>
    <property type="evidence" value="ECO:0007669"/>
    <property type="project" value="TreeGrafter"/>
</dbReference>
<comment type="similarity">
    <text evidence="1">Belongs to the BPI/LBP/Plunc superfamily. BPI/LBP family.</text>
</comment>
<dbReference type="InterPro" id="IPR017942">
    <property type="entry name" value="Lipid-bd_serum_glycop_N"/>
</dbReference>
<comment type="subunit">
    <text evidence="8 9">Monomer. Homodimer; disulfide-linked.</text>
</comment>
<dbReference type="Proteomes" id="UP000694408">
    <property type="component" value="Unplaced"/>
</dbReference>
<evidence type="ECO:0000256" key="4">
    <source>
        <dbReference type="ARBA" id="ARBA00022588"/>
    </source>
</evidence>
<feature type="signal peptide" evidence="10">
    <location>
        <begin position="1"/>
        <end position="42"/>
    </location>
</feature>